<protein>
    <submittedName>
        <fullName evidence="7">Protein serine/threonine phosphatase 2C</fullName>
    </submittedName>
</protein>
<dbReference type="InterPro" id="IPR001932">
    <property type="entry name" value="PPM-type_phosphatase-like_dom"/>
</dbReference>
<evidence type="ECO:0000256" key="2">
    <source>
        <dbReference type="ARBA" id="ARBA00022723"/>
    </source>
</evidence>
<feature type="domain" description="PPM-type phosphatase" evidence="6">
    <location>
        <begin position="29"/>
        <end position="322"/>
    </location>
</feature>
<evidence type="ECO:0000256" key="4">
    <source>
        <dbReference type="ARBA" id="ARBA00022912"/>
    </source>
</evidence>
<keyword evidence="4 5" id="KW-0904">Protein phosphatase</keyword>
<dbReference type="PANTHER" id="PTHR13832">
    <property type="entry name" value="PROTEIN PHOSPHATASE 2C"/>
    <property type="match status" value="1"/>
</dbReference>
<dbReference type="AlphaFoldDB" id="A0A1Y2J3E7"/>
<dbReference type="SMART" id="SM00331">
    <property type="entry name" value="PP2C_SIG"/>
    <property type="match status" value="1"/>
</dbReference>
<evidence type="ECO:0000313" key="8">
    <source>
        <dbReference type="Proteomes" id="UP000193067"/>
    </source>
</evidence>
<evidence type="ECO:0000313" key="7">
    <source>
        <dbReference type="EMBL" id="OSD06712.1"/>
    </source>
</evidence>
<dbReference type="InterPro" id="IPR036457">
    <property type="entry name" value="PPM-type-like_dom_sf"/>
</dbReference>
<dbReference type="InterPro" id="IPR000222">
    <property type="entry name" value="PP2C_BS"/>
</dbReference>
<dbReference type="Proteomes" id="UP000193067">
    <property type="component" value="Unassembled WGS sequence"/>
</dbReference>
<evidence type="ECO:0000256" key="5">
    <source>
        <dbReference type="RuleBase" id="RU003465"/>
    </source>
</evidence>
<dbReference type="GO" id="GO:0004722">
    <property type="term" value="F:protein serine/threonine phosphatase activity"/>
    <property type="evidence" value="ECO:0007669"/>
    <property type="project" value="InterPro"/>
</dbReference>
<keyword evidence="8" id="KW-1185">Reference proteome</keyword>
<organism evidence="7 8">
    <name type="scientific">Trametes coccinea (strain BRFM310)</name>
    <name type="common">Pycnoporus coccineus</name>
    <dbReference type="NCBI Taxonomy" id="1353009"/>
    <lineage>
        <taxon>Eukaryota</taxon>
        <taxon>Fungi</taxon>
        <taxon>Dikarya</taxon>
        <taxon>Basidiomycota</taxon>
        <taxon>Agaricomycotina</taxon>
        <taxon>Agaricomycetes</taxon>
        <taxon>Polyporales</taxon>
        <taxon>Polyporaceae</taxon>
        <taxon>Trametes</taxon>
    </lineage>
</organism>
<dbReference type="SMART" id="SM00332">
    <property type="entry name" value="PP2Cc"/>
    <property type="match status" value="1"/>
</dbReference>
<gene>
    <name evidence="7" type="ORF">PYCCODRAFT_1463890</name>
</gene>
<dbReference type="InterPro" id="IPR015655">
    <property type="entry name" value="PP2C"/>
</dbReference>
<sequence length="332" mass="35877">MTSTRSEEVRPSSSSTIKEAAVPKELTFSCAVMSMKGPRDSMEDAHTIVVPFAGVRGQGLFAIFDGHGGKKAAKWCSQNFSRCFLGALRQNKSGEVVEALKGAFQDADAQLEQQWAESDGKMDSGTTAVVAFLRVEDASGEQSFLPADYEPLSIAVPSARGSTIKQGGGDDVFTPPANACSRVLYCANVGDARAVLCRGGKASRLTYDHTTQDKKEAERIENEGGVILEGRVDGRLIPTRALGDAEYNQYVTGTPFTTETELTKKDEFVILACDGLWDVVEDQEAVDLIRGIEDPAEAAQGLLNEAKRRHTSDNVTVLVVRLRDPPKNIDLD</sequence>
<proteinExistence type="inferred from homology"/>
<dbReference type="Gene3D" id="3.60.40.10">
    <property type="entry name" value="PPM-type phosphatase domain"/>
    <property type="match status" value="1"/>
</dbReference>
<evidence type="ECO:0000256" key="1">
    <source>
        <dbReference type="ARBA" id="ARBA00006702"/>
    </source>
</evidence>
<name>A0A1Y2J3E7_TRAC3</name>
<keyword evidence="3 5" id="KW-0378">Hydrolase</keyword>
<dbReference type="PROSITE" id="PS01032">
    <property type="entry name" value="PPM_1"/>
    <property type="match status" value="1"/>
</dbReference>
<evidence type="ECO:0000256" key="3">
    <source>
        <dbReference type="ARBA" id="ARBA00022801"/>
    </source>
</evidence>
<dbReference type="STRING" id="1353009.A0A1Y2J3E7"/>
<keyword evidence="2" id="KW-0479">Metal-binding</keyword>
<dbReference type="EMBL" id="KZ084089">
    <property type="protein sequence ID" value="OSD06712.1"/>
    <property type="molecule type" value="Genomic_DNA"/>
</dbReference>
<dbReference type="PANTHER" id="PTHR13832:SF837">
    <property type="entry name" value="PROTEIN PHOSPHATASE 2C-LIKE DOMAIN-CONTAINING PROTEIN 1"/>
    <property type="match status" value="1"/>
</dbReference>
<dbReference type="Pfam" id="PF00481">
    <property type="entry name" value="PP2C"/>
    <property type="match status" value="2"/>
</dbReference>
<dbReference type="SUPFAM" id="SSF81606">
    <property type="entry name" value="PP2C-like"/>
    <property type="match status" value="1"/>
</dbReference>
<dbReference type="OrthoDB" id="10264738at2759"/>
<evidence type="ECO:0000259" key="6">
    <source>
        <dbReference type="PROSITE" id="PS51746"/>
    </source>
</evidence>
<accession>A0A1Y2J3E7</accession>
<dbReference type="GO" id="GO:0046872">
    <property type="term" value="F:metal ion binding"/>
    <property type="evidence" value="ECO:0007669"/>
    <property type="project" value="UniProtKB-KW"/>
</dbReference>
<dbReference type="CDD" id="cd00143">
    <property type="entry name" value="PP2Cc"/>
    <property type="match status" value="1"/>
</dbReference>
<reference evidence="7 8" key="1">
    <citation type="journal article" date="2015" name="Biotechnol. Biofuels">
        <title>Enhanced degradation of softwood versus hardwood by the white-rot fungus Pycnoporus coccineus.</title>
        <authorList>
            <person name="Couturier M."/>
            <person name="Navarro D."/>
            <person name="Chevret D."/>
            <person name="Henrissat B."/>
            <person name="Piumi F."/>
            <person name="Ruiz-Duenas F.J."/>
            <person name="Martinez A.T."/>
            <person name="Grigoriev I.V."/>
            <person name="Riley R."/>
            <person name="Lipzen A."/>
            <person name="Berrin J.G."/>
            <person name="Master E.R."/>
            <person name="Rosso M.N."/>
        </authorList>
    </citation>
    <scope>NUCLEOTIDE SEQUENCE [LARGE SCALE GENOMIC DNA]</scope>
    <source>
        <strain evidence="7 8">BRFM310</strain>
    </source>
</reference>
<comment type="similarity">
    <text evidence="1 5">Belongs to the PP2C family.</text>
</comment>
<dbReference type="PROSITE" id="PS51746">
    <property type="entry name" value="PPM_2"/>
    <property type="match status" value="1"/>
</dbReference>